<dbReference type="NCBIfam" id="TIGR00536">
    <property type="entry name" value="hemK_fam"/>
    <property type="match status" value="1"/>
</dbReference>
<evidence type="ECO:0000256" key="1">
    <source>
        <dbReference type="ARBA" id="ARBA00022603"/>
    </source>
</evidence>
<organism evidence="6">
    <name type="scientific">marine metagenome</name>
    <dbReference type="NCBI Taxonomy" id="408172"/>
    <lineage>
        <taxon>unclassified sequences</taxon>
        <taxon>metagenomes</taxon>
        <taxon>ecological metagenomes</taxon>
    </lineage>
</organism>
<dbReference type="GO" id="GO:0003676">
    <property type="term" value="F:nucleic acid binding"/>
    <property type="evidence" value="ECO:0007669"/>
    <property type="project" value="InterPro"/>
</dbReference>
<proteinExistence type="inferred from homology"/>
<evidence type="ECO:0000256" key="3">
    <source>
        <dbReference type="ARBA" id="ARBA00022691"/>
    </source>
</evidence>
<dbReference type="InterPro" id="IPR040758">
    <property type="entry name" value="PrmC_N"/>
</dbReference>
<dbReference type="CDD" id="cd02440">
    <property type="entry name" value="AdoMet_MTases"/>
    <property type="match status" value="1"/>
</dbReference>
<dbReference type="InterPro" id="IPR029063">
    <property type="entry name" value="SAM-dependent_MTases_sf"/>
</dbReference>
<reference evidence="6" key="1">
    <citation type="submission" date="2018-05" db="EMBL/GenBank/DDBJ databases">
        <authorList>
            <person name="Lanie J.A."/>
            <person name="Ng W.-L."/>
            <person name="Kazmierczak K.M."/>
            <person name="Andrzejewski T.M."/>
            <person name="Davidsen T.M."/>
            <person name="Wayne K.J."/>
            <person name="Tettelin H."/>
            <person name="Glass J.I."/>
            <person name="Rusch D."/>
            <person name="Podicherti R."/>
            <person name="Tsui H.-C.T."/>
            <person name="Winkler M.E."/>
        </authorList>
    </citation>
    <scope>NUCLEOTIDE SEQUENCE</scope>
</reference>
<feature type="domain" description="Methyltransferase" evidence="4">
    <location>
        <begin position="110"/>
        <end position="239"/>
    </location>
</feature>
<dbReference type="InterPro" id="IPR050320">
    <property type="entry name" value="N5-glutamine_MTase"/>
</dbReference>
<dbReference type="GO" id="GO:0032259">
    <property type="term" value="P:methylation"/>
    <property type="evidence" value="ECO:0007669"/>
    <property type="project" value="UniProtKB-KW"/>
</dbReference>
<evidence type="ECO:0000259" key="4">
    <source>
        <dbReference type="Pfam" id="PF13847"/>
    </source>
</evidence>
<accession>A0A382NDN6</accession>
<dbReference type="Gene3D" id="1.10.8.10">
    <property type="entry name" value="DNA helicase RuvA subunit, C-terminal domain"/>
    <property type="match status" value="1"/>
</dbReference>
<dbReference type="PROSITE" id="PS00092">
    <property type="entry name" value="N6_MTASE"/>
    <property type="match status" value="1"/>
</dbReference>
<name>A0A382NDN6_9ZZZZ</name>
<feature type="domain" description="Release factor glutamine methyltransferase N-terminal" evidence="5">
    <location>
        <begin position="6"/>
        <end position="75"/>
    </location>
</feature>
<dbReference type="Pfam" id="PF17827">
    <property type="entry name" value="PrmC_N"/>
    <property type="match status" value="1"/>
</dbReference>
<dbReference type="InterPro" id="IPR019874">
    <property type="entry name" value="RF_methyltr_PrmC"/>
</dbReference>
<protein>
    <submittedName>
        <fullName evidence="6">Uncharacterized protein</fullName>
    </submittedName>
</protein>
<keyword evidence="3" id="KW-0949">S-adenosyl-L-methionine</keyword>
<sequence>MILEKVIKQASKTLKNHNIHSHELDAQLILSDIMKVKRESLITNNEVVISEKIMEKYDIAIRRRIKREPVAYITGKKEFWSENFTVNHATLVPRPETELLIYKVINFFKNKRINILDIGTGSGCILLSILKELNFSRGTGIDISSKAIETAKINSKNLNLFNRTKFKVFDLNKYNVGKYDLIVSNPPYIPSKDIKNLSKDIINYEPKTAIDGGLDGLDLIKKVIYKSNHLLKKHGLLAIEIGFNQYHKVSDILRRSGFREIAKECDYNRNVRCIISTRVCIF</sequence>
<dbReference type="InterPro" id="IPR002052">
    <property type="entry name" value="DNA_methylase_N6_adenine_CS"/>
</dbReference>
<evidence type="ECO:0000259" key="5">
    <source>
        <dbReference type="Pfam" id="PF17827"/>
    </source>
</evidence>
<dbReference type="GO" id="GO:0102559">
    <property type="term" value="F:peptide chain release factor N(5)-glutamine methyltransferase activity"/>
    <property type="evidence" value="ECO:0007669"/>
    <property type="project" value="UniProtKB-EC"/>
</dbReference>
<dbReference type="NCBIfam" id="TIGR03534">
    <property type="entry name" value="RF_mod_PrmC"/>
    <property type="match status" value="1"/>
</dbReference>
<keyword evidence="2" id="KW-0808">Transferase</keyword>
<keyword evidence="1" id="KW-0489">Methyltransferase</keyword>
<dbReference type="InterPro" id="IPR025714">
    <property type="entry name" value="Methyltranfer_dom"/>
</dbReference>
<dbReference type="PANTHER" id="PTHR18895:SF74">
    <property type="entry name" value="MTRF1L RELEASE FACTOR GLUTAMINE METHYLTRANSFERASE"/>
    <property type="match status" value="1"/>
</dbReference>
<dbReference type="EMBL" id="UINC01099289">
    <property type="protein sequence ID" value="SVC58435.1"/>
    <property type="molecule type" value="Genomic_DNA"/>
</dbReference>
<evidence type="ECO:0000256" key="2">
    <source>
        <dbReference type="ARBA" id="ARBA00022679"/>
    </source>
</evidence>
<dbReference type="Gene3D" id="3.40.50.150">
    <property type="entry name" value="Vaccinia Virus protein VP39"/>
    <property type="match status" value="1"/>
</dbReference>
<dbReference type="PANTHER" id="PTHR18895">
    <property type="entry name" value="HEMK METHYLTRANSFERASE"/>
    <property type="match status" value="1"/>
</dbReference>
<dbReference type="SUPFAM" id="SSF53335">
    <property type="entry name" value="S-adenosyl-L-methionine-dependent methyltransferases"/>
    <property type="match status" value="1"/>
</dbReference>
<dbReference type="Pfam" id="PF13847">
    <property type="entry name" value="Methyltransf_31"/>
    <property type="match status" value="1"/>
</dbReference>
<dbReference type="HAMAP" id="MF_02126">
    <property type="entry name" value="RF_methyltr_PrmC"/>
    <property type="match status" value="1"/>
</dbReference>
<dbReference type="GO" id="GO:0005739">
    <property type="term" value="C:mitochondrion"/>
    <property type="evidence" value="ECO:0007669"/>
    <property type="project" value="TreeGrafter"/>
</dbReference>
<dbReference type="InterPro" id="IPR004556">
    <property type="entry name" value="HemK-like"/>
</dbReference>
<evidence type="ECO:0000313" key="6">
    <source>
        <dbReference type="EMBL" id="SVC58435.1"/>
    </source>
</evidence>
<dbReference type="AlphaFoldDB" id="A0A382NDN6"/>
<gene>
    <name evidence="6" type="ORF">METZ01_LOCUS311289</name>
</gene>